<evidence type="ECO:0000313" key="3">
    <source>
        <dbReference type="Proteomes" id="UP000183315"/>
    </source>
</evidence>
<evidence type="ECO:0000313" key="2">
    <source>
        <dbReference type="EMBL" id="SEJ45711.1"/>
    </source>
</evidence>
<proteinExistence type="predicted"/>
<organism evidence="2 3">
    <name type="scientific">Demequina mangrovi</name>
    <dbReference type="NCBI Taxonomy" id="1043493"/>
    <lineage>
        <taxon>Bacteria</taxon>
        <taxon>Bacillati</taxon>
        <taxon>Actinomycetota</taxon>
        <taxon>Actinomycetes</taxon>
        <taxon>Micrococcales</taxon>
        <taxon>Demequinaceae</taxon>
        <taxon>Demequina</taxon>
    </lineage>
</organism>
<keyword evidence="1" id="KW-1133">Transmembrane helix</keyword>
<dbReference type="EMBL" id="FNZI01000004">
    <property type="protein sequence ID" value="SEJ45711.1"/>
    <property type="molecule type" value="Genomic_DNA"/>
</dbReference>
<feature type="transmembrane region" description="Helical" evidence="1">
    <location>
        <begin position="21"/>
        <end position="41"/>
    </location>
</feature>
<name>A0A1H6YX04_9MICO</name>
<keyword evidence="1" id="KW-0472">Membrane</keyword>
<reference evidence="3" key="1">
    <citation type="submission" date="2016-10" db="EMBL/GenBank/DDBJ databases">
        <authorList>
            <person name="Varghese N."/>
        </authorList>
    </citation>
    <scope>NUCLEOTIDE SEQUENCE [LARGE SCALE GENOMIC DNA]</scope>
    <source>
        <strain evidence="3">DSM 24868</strain>
    </source>
</reference>
<evidence type="ECO:0000256" key="1">
    <source>
        <dbReference type="SAM" id="Phobius"/>
    </source>
</evidence>
<keyword evidence="3" id="KW-1185">Reference proteome</keyword>
<gene>
    <name evidence="2" type="ORF">SAMN05421637_1842</name>
</gene>
<protein>
    <submittedName>
        <fullName evidence="2">Uncharacterized protein</fullName>
    </submittedName>
</protein>
<feature type="transmembrane region" description="Helical" evidence="1">
    <location>
        <begin position="125"/>
        <end position="143"/>
    </location>
</feature>
<sequence length="179" mass="18620">MRGMSVAQDSPSVRERREPGLGSQAVVLVLGLVVASGASWWAGGVLILPRVADGRDAGWVVLAYVLGALLMTMVLVAVLGVFLAVRGVVRLRLGRILSPWWGYGALAALTLALLVSYVAADPTDAVVYAAPMLATLALLVPVVPLARRAWLPRWAVLGLATLLVAGAVVLGAPLLGLGW</sequence>
<keyword evidence="1" id="KW-0812">Transmembrane</keyword>
<dbReference type="STRING" id="1043493.SAMN05421637_1842"/>
<feature type="transmembrane region" description="Helical" evidence="1">
    <location>
        <begin position="100"/>
        <end position="119"/>
    </location>
</feature>
<feature type="transmembrane region" description="Helical" evidence="1">
    <location>
        <begin position="61"/>
        <end position="88"/>
    </location>
</feature>
<accession>A0A1H6YX04</accession>
<dbReference type="Proteomes" id="UP000183315">
    <property type="component" value="Unassembled WGS sequence"/>
</dbReference>
<feature type="transmembrane region" description="Helical" evidence="1">
    <location>
        <begin position="155"/>
        <end position="176"/>
    </location>
</feature>
<dbReference type="AlphaFoldDB" id="A0A1H6YX04"/>